<dbReference type="OrthoDB" id="4772757at2759"/>
<sequence length="438" mass="49146">MDIVTAFEVKNIPTVKIQAENVAADVEIFARSEVEKLRKGDHGKKLYIHSDELKERVVQTLIKKAEGMFLWVNLQLENLCQISKAQKDHLVQDALETLPQGLEGTYIRIVERIEAQPPYMRGLALNCLAWMVYARRPLSTRELQDALATNSDCRSRQGLQLDDVEVILEACGTLLEEANGAIRPIHYSVQEFFTNPAPESLQPVIRRQVLDSNSMHTRLSFMCLRYIQLSAFNEPTRNHIDLYFRLQYNPFVCYATQNFDHHISQCGTAGIDAMQQLEELFRQASQCLAAVLQIKVVRDGSGLDSVRRDFDPILFPVSASTIIYATQLYELHDLRRQWAGHTPPKYALHYASAAGLTSAVVRILEAECDINESDGRNATPLYYASAEAHLPIVRLLLEKGADVNTQGGYYGNALQAASYGGHDKIVDVLVKQGAVVNA</sequence>
<dbReference type="Gene3D" id="1.25.40.20">
    <property type="entry name" value="Ankyrin repeat-containing domain"/>
    <property type="match status" value="1"/>
</dbReference>
<dbReference type="PROSITE" id="PS50297">
    <property type="entry name" value="ANK_REP_REGION"/>
    <property type="match status" value="1"/>
</dbReference>
<feature type="non-terminal residue" evidence="3">
    <location>
        <position position="438"/>
    </location>
</feature>
<reference evidence="3" key="1">
    <citation type="journal article" date="2020" name="Stud. Mycol.">
        <title>101 Dothideomycetes genomes: a test case for predicting lifestyles and emergence of pathogens.</title>
        <authorList>
            <person name="Haridas S."/>
            <person name="Albert R."/>
            <person name="Binder M."/>
            <person name="Bloem J."/>
            <person name="Labutti K."/>
            <person name="Salamov A."/>
            <person name="Andreopoulos B."/>
            <person name="Baker S."/>
            <person name="Barry K."/>
            <person name="Bills G."/>
            <person name="Bluhm B."/>
            <person name="Cannon C."/>
            <person name="Castanera R."/>
            <person name="Culley D."/>
            <person name="Daum C."/>
            <person name="Ezra D."/>
            <person name="Gonzalez J."/>
            <person name="Henrissat B."/>
            <person name="Kuo A."/>
            <person name="Liang C."/>
            <person name="Lipzen A."/>
            <person name="Lutzoni F."/>
            <person name="Magnuson J."/>
            <person name="Mondo S."/>
            <person name="Nolan M."/>
            <person name="Ohm R."/>
            <person name="Pangilinan J."/>
            <person name="Park H.-J."/>
            <person name="Ramirez L."/>
            <person name="Alfaro M."/>
            <person name="Sun H."/>
            <person name="Tritt A."/>
            <person name="Yoshinaga Y."/>
            <person name="Zwiers L.-H."/>
            <person name="Turgeon B."/>
            <person name="Goodwin S."/>
            <person name="Spatafora J."/>
            <person name="Crous P."/>
            <person name="Grigoriev I."/>
        </authorList>
    </citation>
    <scope>NUCLEOTIDE SEQUENCE</scope>
    <source>
        <strain evidence="3">CBS 207.26</strain>
    </source>
</reference>
<dbReference type="SMART" id="SM00248">
    <property type="entry name" value="ANK"/>
    <property type="match status" value="3"/>
</dbReference>
<gene>
    <name evidence="3" type="ORF">K469DRAFT_478602</name>
</gene>
<evidence type="ECO:0000256" key="1">
    <source>
        <dbReference type="PROSITE-ProRule" id="PRU00023"/>
    </source>
</evidence>
<evidence type="ECO:0000313" key="4">
    <source>
        <dbReference type="Proteomes" id="UP000800200"/>
    </source>
</evidence>
<protein>
    <recommendedName>
        <fullName evidence="2">GPI inositol-deacylase winged helix domain-containing protein</fullName>
    </recommendedName>
</protein>
<organism evidence="3 4">
    <name type="scientific">Zopfia rhizophila CBS 207.26</name>
    <dbReference type="NCBI Taxonomy" id="1314779"/>
    <lineage>
        <taxon>Eukaryota</taxon>
        <taxon>Fungi</taxon>
        <taxon>Dikarya</taxon>
        <taxon>Ascomycota</taxon>
        <taxon>Pezizomycotina</taxon>
        <taxon>Dothideomycetes</taxon>
        <taxon>Dothideomycetes incertae sedis</taxon>
        <taxon>Zopfiaceae</taxon>
        <taxon>Zopfia</taxon>
    </lineage>
</organism>
<dbReference type="AlphaFoldDB" id="A0A6A6D9I0"/>
<dbReference type="InterPro" id="IPR036770">
    <property type="entry name" value="Ankyrin_rpt-contain_sf"/>
</dbReference>
<dbReference type="PANTHER" id="PTHR10039:SF16">
    <property type="entry name" value="GPI INOSITOL-DEACYLASE"/>
    <property type="match status" value="1"/>
</dbReference>
<accession>A0A6A6D9I0</accession>
<keyword evidence="4" id="KW-1185">Reference proteome</keyword>
<dbReference type="PANTHER" id="PTHR10039">
    <property type="entry name" value="AMELOGENIN"/>
    <property type="match status" value="1"/>
</dbReference>
<dbReference type="InterPro" id="IPR054471">
    <property type="entry name" value="GPIID_WHD"/>
</dbReference>
<proteinExistence type="predicted"/>
<keyword evidence="1" id="KW-0040">ANK repeat</keyword>
<feature type="repeat" description="ANK" evidence="1">
    <location>
        <begin position="376"/>
        <end position="408"/>
    </location>
</feature>
<dbReference type="Pfam" id="PF12796">
    <property type="entry name" value="Ank_2"/>
    <property type="match status" value="1"/>
</dbReference>
<dbReference type="EMBL" id="ML994715">
    <property type="protein sequence ID" value="KAF2176087.1"/>
    <property type="molecule type" value="Genomic_DNA"/>
</dbReference>
<evidence type="ECO:0000259" key="2">
    <source>
        <dbReference type="Pfam" id="PF22939"/>
    </source>
</evidence>
<dbReference type="Pfam" id="PF22939">
    <property type="entry name" value="WHD_GPIID"/>
    <property type="match status" value="1"/>
</dbReference>
<dbReference type="InterPro" id="IPR002110">
    <property type="entry name" value="Ankyrin_rpt"/>
</dbReference>
<feature type="domain" description="GPI inositol-deacylase winged helix" evidence="2">
    <location>
        <begin position="121"/>
        <end position="196"/>
    </location>
</feature>
<name>A0A6A6D9I0_9PEZI</name>
<dbReference type="Proteomes" id="UP000800200">
    <property type="component" value="Unassembled WGS sequence"/>
</dbReference>
<dbReference type="PROSITE" id="PS50088">
    <property type="entry name" value="ANK_REPEAT"/>
    <property type="match status" value="1"/>
</dbReference>
<evidence type="ECO:0000313" key="3">
    <source>
        <dbReference type="EMBL" id="KAF2176087.1"/>
    </source>
</evidence>
<dbReference type="SUPFAM" id="SSF48403">
    <property type="entry name" value="Ankyrin repeat"/>
    <property type="match status" value="1"/>
</dbReference>